<keyword evidence="2" id="KW-1133">Transmembrane helix</keyword>
<evidence type="ECO:0000259" key="3">
    <source>
        <dbReference type="Pfam" id="PF01266"/>
    </source>
</evidence>
<dbReference type="GO" id="GO:0005829">
    <property type="term" value="C:cytosol"/>
    <property type="evidence" value="ECO:0007669"/>
    <property type="project" value="GOC"/>
</dbReference>
<protein>
    <recommendedName>
        <fullName evidence="3">FAD dependent oxidoreductase domain-containing protein</fullName>
    </recommendedName>
</protein>
<proteinExistence type="predicted"/>
<feature type="domain" description="FAD dependent oxidoreductase" evidence="3">
    <location>
        <begin position="8"/>
        <end position="448"/>
    </location>
</feature>
<dbReference type="Gene3D" id="3.30.9.10">
    <property type="entry name" value="D-Amino Acid Oxidase, subunit A, domain 2"/>
    <property type="match status" value="2"/>
</dbReference>
<dbReference type="SUPFAM" id="SSF51971">
    <property type="entry name" value="Nucleotide-binding domain"/>
    <property type="match status" value="1"/>
</dbReference>
<evidence type="ECO:0000313" key="5">
    <source>
        <dbReference type="Proteomes" id="UP000095023"/>
    </source>
</evidence>
<gene>
    <name evidence="4" type="ORF">CANCADRAFT_122841</name>
</gene>
<evidence type="ECO:0000313" key="4">
    <source>
        <dbReference type="EMBL" id="ODV91340.1"/>
    </source>
</evidence>
<dbReference type="OrthoDB" id="498204at2759"/>
<dbReference type="Pfam" id="PF01266">
    <property type="entry name" value="DAO"/>
    <property type="match status" value="1"/>
</dbReference>
<name>A0A1E4THV2_9ASCO</name>
<dbReference type="Proteomes" id="UP000095023">
    <property type="component" value="Unassembled WGS sequence"/>
</dbReference>
<dbReference type="GO" id="GO:0005770">
    <property type="term" value="C:late endosome"/>
    <property type="evidence" value="ECO:0007669"/>
    <property type="project" value="TreeGrafter"/>
</dbReference>
<keyword evidence="2" id="KW-0472">Membrane</keyword>
<feature type="compositionally biased region" description="Low complexity" evidence="1">
    <location>
        <begin position="272"/>
        <end position="287"/>
    </location>
</feature>
<dbReference type="InterPro" id="IPR006076">
    <property type="entry name" value="FAD-dep_OxRdtase"/>
</dbReference>
<evidence type="ECO:0000256" key="1">
    <source>
        <dbReference type="SAM" id="MobiDB-lite"/>
    </source>
</evidence>
<feature type="region of interest" description="Disordered" evidence="1">
    <location>
        <begin position="252"/>
        <end position="287"/>
    </location>
</feature>
<dbReference type="PANTHER" id="PTHR13847">
    <property type="entry name" value="SARCOSINE DEHYDROGENASE-RELATED"/>
    <property type="match status" value="1"/>
</dbReference>
<dbReference type="EMBL" id="KV453842">
    <property type="protein sequence ID" value="ODV91340.1"/>
    <property type="molecule type" value="Genomic_DNA"/>
</dbReference>
<dbReference type="AlphaFoldDB" id="A0A1E4THV2"/>
<sequence>MSKSNTTVILGSGVIGLSIAHYIYELDPNHQVILVDSASELFNCASGQGAGFITRTWFSSRLSPLAQLSFGLHCSLAAAYSGTKNWGFSLARAWNITTTSSATDLHIPPNQQAAPENLKPWLRGLSAAHQISFPNESASIDPHAFCQFLLRHAQSLGASMYNPYRLTSIVLADPATGFRYRGLLTYVQAPSSFELAIERHDDIEIFFDNLVFACGPWVNSAFSHLFPEATSTPNIVPVSGYSITCRLNGASGGDNAKDDGGDASTRPVEEPSALVSSPSTLSSPDSTYSADMLPNSITAHNPDSVGASCTSDILFPSMTDDLPWSPELHVRTNGDIYICGRYTYGFYTSPPGSPISPLVNDSVREQIPPITDPNFCALVDASRKFIGPGADIVKRSVCVRPIRPGGVPYIGKIPPAIAMGFDNIYISAGHGPWGISLAPGSGLALAELIVKGAITCIDDATPFQV</sequence>
<dbReference type="PANTHER" id="PTHR13847:SF185">
    <property type="entry name" value="FAD DEPENDENT OXIDOREDUCTASE SUPERFAMILY (AFU_ORTHOLOGUE AFUA_3G02360)"/>
    <property type="match status" value="1"/>
</dbReference>
<accession>A0A1E4THV2</accession>
<dbReference type="Gene3D" id="3.50.50.60">
    <property type="entry name" value="FAD/NAD(P)-binding domain"/>
    <property type="match status" value="2"/>
</dbReference>
<keyword evidence="2" id="KW-0812">Transmembrane</keyword>
<reference evidence="5" key="1">
    <citation type="submission" date="2016-02" db="EMBL/GenBank/DDBJ databases">
        <title>Comparative genomics of biotechnologically important yeasts.</title>
        <authorList>
            <consortium name="DOE Joint Genome Institute"/>
            <person name="Riley R."/>
            <person name="Haridas S."/>
            <person name="Wolfe K.H."/>
            <person name="Lopes M.R."/>
            <person name="Hittinger C.T."/>
            <person name="Goker M."/>
            <person name="Salamov A."/>
            <person name="Wisecaver J."/>
            <person name="Long T.M."/>
            <person name="Aerts A.L."/>
            <person name="Barry K."/>
            <person name="Choi C."/>
            <person name="Clum A."/>
            <person name="Coughlan A.Y."/>
            <person name="Deshpande S."/>
            <person name="Douglass A.P."/>
            <person name="Hanson S.J."/>
            <person name="Klenk H.-P."/>
            <person name="Labutti K."/>
            <person name="Lapidus A."/>
            <person name="Lindquist E."/>
            <person name="Lipzen A."/>
            <person name="Meier-Kolthoff J.P."/>
            <person name="Ohm R.A."/>
            <person name="Otillar R.P."/>
            <person name="Pangilinan J."/>
            <person name="Peng Y."/>
            <person name="Rokas A."/>
            <person name="Rosa C.A."/>
            <person name="Scheuner C."/>
            <person name="Sibirny A.A."/>
            <person name="Slot J.C."/>
            <person name="Stielow J.B."/>
            <person name="Sun H."/>
            <person name="Kurtzman C.P."/>
            <person name="Blackwell M."/>
            <person name="Jeffries T.W."/>
            <person name="Grigoriev I.V."/>
        </authorList>
    </citation>
    <scope>NUCLEOTIDE SEQUENCE [LARGE SCALE GENOMIC DNA]</scope>
    <source>
        <strain evidence="5">NRRL Y-17796</strain>
    </source>
</reference>
<keyword evidence="5" id="KW-1185">Reference proteome</keyword>
<dbReference type="InterPro" id="IPR036188">
    <property type="entry name" value="FAD/NAD-bd_sf"/>
</dbReference>
<feature type="transmembrane region" description="Helical" evidence="2">
    <location>
        <begin position="7"/>
        <end position="24"/>
    </location>
</feature>
<organism evidence="4 5">
    <name type="scientific">Tortispora caseinolytica NRRL Y-17796</name>
    <dbReference type="NCBI Taxonomy" id="767744"/>
    <lineage>
        <taxon>Eukaryota</taxon>
        <taxon>Fungi</taxon>
        <taxon>Dikarya</taxon>
        <taxon>Ascomycota</taxon>
        <taxon>Saccharomycotina</taxon>
        <taxon>Trigonopsidomycetes</taxon>
        <taxon>Trigonopsidales</taxon>
        <taxon>Trigonopsidaceae</taxon>
        <taxon>Tortispora</taxon>
    </lineage>
</organism>
<evidence type="ECO:0000256" key="2">
    <source>
        <dbReference type="SAM" id="Phobius"/>
    </source>
</evidence>
<dbReference type="GO" id="GO:0042147">
    <property type="term" value="P:retrograde transport, endosome to Golgi"/>
    <property type="evidence" value="ECO:0007669"/>
    <property type="project" value="TreeGrafter"/>
</dbReference>